<organism evidence="1 2">
    <name type="scientific">Pedobacter suwonensis</name>
    <dbReference type="NCBI Taxonomy" id="332999"/>
    <lineage>
        <taxon>Bacteria</taxon>
        <taxon>Pseudomonadati</taxon>
        <taxon>Bacteroidota</taxon>
        <taxon>Sphingobacteriia</taxon>
        <taxon>Sphingobacteriales</taxon>
        <taxon>Sphingobacteriaceae</taxon>
        <taxon>Pedobacter</taxon>
    </lineage>
</organism>
<evidence type="ECO:0000313" key="2">
    <source>
        <dbReference type="Proteomes" id="UP000198836"/>
    </source>
</evidence>
<keyword evidence="2" id="KW-1185">Reference proteome</keyword>
<gene>
    <name evidence="1" type="ORF">SAMN04488511_10891</name>
</gene>
<accession>A0A1I0TEL6</accession>
<name>A0A1I0TEL6_9SPHI</name>
<dbReference type="AlphaFoldDB" id="A0A1I0TEL6"/>
<proteinExistence type="predicted"/>
<sequence length="78" mass="9018">MVKRSFVALSVIRNCSLILSQLNKEKRCSYSPITLRLKLFAKNFAHFAVKQKKTKANALVSYDIDNFLFILSNKSLHR</sequence>
<evidence type="ECO:0000313" key="1">
    <source>
        <dbReference type="EMBL" id="SFA49436.1"/>
    </source>
</evidence>
<dbReference type="EMBL" id="FOJM01000008">
    <property type="protein sequence ID" value="SFA49436.1"/>
    <property type="molecule type" value="Genomic_DNA"/>
</dbReference>
<dbReference type="Proteomes" id="UP000198836">
    <property type="component" value="Unassembled WGS sequence"/>
</dbReference>
<reference evidence="2" key="1">
    <citation type="submission" date="2016-10" db="EMBL/GenBank/DDBJ databases">
        <authorList>
            <person name="Varghese N."/>
            <person name="Submissions S."/>
        </authorList>
    </citation>
    <scope>NUCLEOTIDE SEQUENCE [LARGE SCALE GENOMIC DNA]</scope>
    <source>
        <strain evidence="2">DSM 18130</strain>
    </source>
</reference>
<protein>
    <submittedName>
        <fullName evidence="1">Uncharacterized protein</fullName>
    </submittedName>
</protein>